<proteinExistence type="predicted"/>
<evidence type="ECO:0000313" key="1">
    <source>
        <dbReference type="EMBL" id="KAJ1964205.1"/>
    </source>
</evidence>
<gene>
    <name evidence="1" type="ORF">IWQ62_003000</name>
</gene>
<dbReference type="AlphaFoldDB" id="A0A9W8ANT2"/>
<keyword evidence="2" id="KW-1185">Reference proteome</keyword>
<dbReference type="EMBL" id="JANBPY010000725">
    <property type="protein sequence ID" value="KAJ1964205.1"/>
    <property type="molecule type" value="Genomic_DNA"/>
</dbReference>
<name>A0A9W8ANT2_9FUNG</name>
<accession>A0A9W8ANT2</accession>
<feature type="non-terminal residue" evidence="1">
    <location>
        <position position="1"/>
    </location>
</feature>
<dbReference type="Proteomes" id="UP001150925">
    <property type="component" value="Unassembled WGS sequence"/>
</dbReference>
<comment type="caution">
    <text evidence="1">The sequence shown here is derived from an EMBL/GenBank/DDBJ whole genome shotgun (WGS) entry which is preliminary data.</text>
</comment>
<organism evidence="1 2">
    <name type="scientific">Dispira parvispora</name>
    <dbReference type="NCBI Taxonomy" id="1520584"/>
    <lineage>
        <taxon>Eukaryota</taxon>
        <taxon>Fungi</taxon>
        <taxon>Fungi incertae sedis</taxon>
        <taxon>Zoopagomycota</taxon>
        <taxon>Kickxellomycotina</taxon>
        <taxon>Dimargaritomycetes</taxon>
        <taxon>Dimargaritales</taxon>
        <taxon>Dimargaritaceae</taxon>
        <taxon>Dispira</taxon>
    </lineage>
</organism>
<sequence>LAATLSQAVTDIPGLLHGHDRTGMIFVNNSGGDFIKQHQLLKVAHYMLGRSKPSPLHYIVLTRVESFWQYQGFPSLNGWIFYNS</sequence>
<protein>
    <submittedName>
        <fullName evidence="1">Uncharacterized protein</fullName>
    </submittedName>
</protein>
<evidence type="ECO:0000313" key="2">
    <source>
        <dbReference type="Proteomes" id="UP001150925"/>
    </source>
</evidence>
<reference evidence="1" key="1">
    <citation type="submission" date="2022-07" db="EMBL/GenBank/DDBJ databases">
        <title>Phylogenomic reconstructions and comparative analyses of Kickxellomycotina fungi.</title>
        <authorList>
            <person name="Reynolds N.K."/>
            <person name="Stajich J.E."/>
            <person name="Barry K."/>
            <person name="Grigoriev I.V."/>
            <person name="Crous P."/>
            <person name="Smith M.E."/>
        </authorList>
    </citation>
    <scope>NUCLEOTIDE SEQUENCE</scope>
    <source>
        <strain evidence="1">RSA 1196</strain>
    </source>
</reference>